<organism evidence="3 4">
    <name type="scientific">Segniliparus rotundus (strain ATCC BAA-972 / CDC 1076 / CIP 108378 / DSM 44985 / JCM 13578)</name>
    <dbReference type="NCBI Taxonomy" id="640132"/>
    <lineage>
        <taxon>Bacteria</taxon>
        <taxon>Bacillati</taxon>
        <taxon>Actinomycetota</taxon>
        <taxon>Actinomycetes</taxon>
        <taxon>Mycobacteriales</taxon>
        <taxon>Segniliparaceae</taxon>
        <taxon>Segniliparus</taxon>
    </lineage>
</organism>
<sequence>MNQLLPRSNHPSEPTPTAESRPGAKKDSRQDAREDTALPRPPERSPADTAPGLRRSRSSAKQHALSASKWAAAILGVYALAELGSFAGLPATQILFAAVLGAVVALSGRNWLVMPKKTQVATQALIGVVMGGYMQLGQLKTIGPLIGPIVVITAITLVLSIVTGWAFFRLVPGVSLGTAVLGTLAGGSAAVISAAEDLGADCRVVAFMQYFRVILIVATTPFLVAWVFGAVPKSDSRRTDLNANFFEHYRCPHNDQYFCIVTGRGDWLAGMCIAIVLCIVGVKLGQLIKLPSPATLGPMILTAIVTSTGISHGYAPDGILKELLFILIGLDVGLKFTRKSLRQVWRLFPAILVATITLAVVTALIPALMANALHVPQTDMYLATTPGGINAVIATASTVESNMPLVASTQSLRLIMLVVVLPLLARHLAKGWPPPEPTAAAKA</sequence>
<dbReference type="InterPro" id="IPR007820">
    <property type="entry name" value="AbrB_fam"/>
</dbReference>
<feature type="transmembrane region" description="Helical" evidence="2">
    <location>
        <begin position="344"/>
        <end position="368"/>
    </location>
</feature>
<evidence type="ECO:0000256" key="2">
    <source>
        <dbReference type="SAM" id="Phobius"/>
    </source>
</evidence>
<dbReference type="STRING" id="640132.Srot_0773"/>
<dbReference type="GO" id="GO:0010468">
    <property type="term" value="P:regulation of gene expression"/>
    <property type="evidence" value="ECO:0007669"/>
    <property type="project" value="InterPro"/>
</dbReference>
<dbReference type="GO" id="GO:0016020">
    <property type="term" value="C:membrane"/>
    <property type="evidence" value="ECO:0007669"/>
    <property type="project" value="InterPro"/>
</dbReference>
<evidence type="ECO:0000313" key="3">
    <source>
        <dbReference type="EMBL" id="ADG97252.1"/>
    </source>
</evidence>
<feature type="transmembrane region" description="Helical" evidence="2">
    <location>
        <begin position="174"/>
        <end position="195"/>
    </location>
</feature>
<keyword evidence="2" id="KW-0812">Transmembrane</keyword>
<feature type="transmembrane region" description="Helical" evidence="2">
    <location>
        <begin position="120"/>
        <end position="139"/>
    </location>
</feature>
<feature type="transmembrane region" description="Helical" evidence="2">
    <location>
        <begin position="64"/>
        <end position="81"/>
    </location>
</feature>
<dbReference type="PANTHER" id="PTHR38457">
    <property type="entry name" value="REGULATOR ABRB-RELATED"/>
    <property type="match status" value="1"/>
</dbReference>
<feature type="compositionally biased region" description="Polar residues" evidence="1">
    <location>
        <begin position="1"/>
        <end position="18"/>
    </location>
</feature>
<feature type="transmembrane region" description="Helical" evidence="2">
    <location>
        <begin position="267"/>
        <end position="288"/>
    </location>
</feature>
<dbReference type="RefSeq" id="WP_013137708.1">
    <property type="nucleotide sequence ID" value="NC_014168.1"/>
</dbReference>
<dbReference type="EMBL" id="CP001958">
    <property type="protein sequence ID" value="ADG97252.1"/>
    <property type="molecule type" value="Genomic_DNA"/>
</dbReference>
<accession>D6ZDI8</accession>
<dbReference type="KEGG" id="srt:Srot_0773"/>
<feature type="region of interest" description="Disordered" evidence="1">
    <location>
        <begin position="1"/>
        <end position="59"/>
    </location>
</feature>
<dbReference type="eggNOG" id="COG3180">
    <property type="taxonomic scope" value="Bacteria"/>
</dbReference>
<proteinExistence type="predicted"/>
<dbReference type="PANTHER" id="PTHR38457:SF1">
    <property type="entry name" value="REGULATOR ABRB-RELATED"/>
    <property type="match status" value="1"/>
</dbReference>
<keyword evidence="4" id="KW-1185">Reference proteome</keyword>
<dbReference type="Pfam" id="PF05145">
    <property type="entry name" value="AbrB"/>
    <property type="match status" value="1"/>
</dbReference>
<evidence type="ECO:0000313" key="4">
    <source>
        <dbReference type="Proteomes" id="UP000002247"/>
    </source>
</evidence>
<keyword evidence="2" id="KW-0472">Membrane</keyword>
<dbReference type="Proteomes" id="UP000002247">
    <property type="component" value="Chromosome"/>
</dbReference>
<dbReference type="AlphaFoldDB" id="D6ZDI8"/>
<dbReference type="NCBIfam" id="TIGR03082">
    <property type="entry name" value="Gneg_AbrB_dup"/>
    <property type="match status" value="1"/>
</dbReference>
<feature type="compositionally biased region" description="Basic and acidic residues" evidence="1">
    <location>
        <begin position="22"/>
        <end position="46"/>
    </location>
</feature>
<feature type="transmembrane region" description="Helical" evidence="2">
    <location>
        <begin position="87"/>
        <end position="108"/>
    </location>
</feature>
<dbReference type="OrthoDB" id="5188485at2"/>
<dbReference type="InterPro" id="IPR017516">
    <property type="entry name" value="AbrB_dup"/>
</dbReference>
<keyword evidence="2" id="KW-1133">Transmembrane helix</keyword>
<gene>
    <name evidence="3" type="ordered locus">Srot_0773</name>
</gene>
<evidence type="ECO:0000256" key="1">
    <source>
        <dbReference type="SAM" id="MobiDB-lite"/>
    </source>
</evidence>
<feature type="transmembrane region" description="Helical" evidence="2">
    <location>
        <begin position="207"/>
        <end position="228"/>
    </location>
</feature>
<reference evidence="3 4" key="1">
    <citation type="journal article" date="2010" name="Stand. Genomic Sci.">
        <title>Complete genome sequence of Segniliparus rotundus type strain (CDC 1076).</title>
        <authorList>
            <person name="Sikorski J."/>
            <person name="Lapidus A."/>
            <person name="Copeland A."/>
            <person name="Misra M."/>
            <person name="Glavina Del Rio T."/>
            <person name="Nolan M."/>
            <person name="Lucas S."/>
            <person name="Chen F."/>
            <person name="Tice H."/>
            <person name="Cheng J.F."/>
            <person name="Jando M."/>
            <person name="Schneider S."/>
            <person name="Bruce D."/>
            <person name="Goodwin L."/>
            <person name="Pitluck S."/>
            <person name="Liolios K."/>
            <person name="Mikhailova N."/>
            <person name="Pati A."/>
            <person name="Ivanova N."/>
            <person name="Mavromatis K."/>
            <person name="Chen A."/>
            <person name="Palaniappan K."/>
            <person name="Chertkov O."/>
            <person name="Land M."/>
            <person name="Hauser L."/>
            <person name="Chang Y.J."/>
            <person name="Jeffries C.D."/>
            <person name="Brettin T."/>
            <person name="Detter J.C."/>
            <person name="Han C."/>
            <person name="Rohde M."/>
            <person name="Goker M."/>
            <person name="Bristow J."/>
            <person name="Eisen J.A."/>
            <person name="Markowitz V."/>
            <person name="Hugenholtz P."/>
            <person name="Kyrpides N.C."/>
            <person name="Klenk H.P."/>
        </authorList>
    </citation>
    <scope>NUCLEOTIDE SEQUENCE [LARGE SCALE GENOMIC DNA]</scope>
    <source>
        <strain evidence="4">ATCC BAA-972 / CDC 1076 / CIP 108378 / DSM 44985 / JCM 13578</strain>
    </source>
</reference>
<protein>
    <submittedName>
        <fullName evidence="3">Membrane protein AbrB duplication</fullName>
    </submittedName>
</protein>
<name>D6ZDI8_SEGRD</name>
<dbReference type="HOGENOM" id="CLU_050210_0_0_11"/>
<feature type="transmembrane region" description="Helical" evidence="2">
    <location>
        <begin position="294"/>
        <end position="315"/>
    </location>
</feature>
<feature type="transmembrane region" description="Helical" evidence="2">
    <location>
        <begin position="145"/>
        <end position="167"/>
    </location>
</feature>